<dbReference type="Pfam" id="PF00806">
    <property type="entry name" value="PUF"/>
    <property type="match status" value="1"/>
</dbReference>
<dbReference type="InterPro" id="IPR040000">
    <property type="entry name" value="NOP9"/>
</dbReference>
<dbReference type="InterPro" id="IPR001313">
    <property type="entry name" value="Pumilio_RNA-bd_rpt"/>
</dbReference>
<dbReference type="Pfam" id="PF22493">
    <property type="entry name" value="PUF_NOP9"/>
    <property type="match status" value="1"/>
</dbReference>
<dbReference type="Proteomes" id="UP000053766">
    <property type="component" value="Unassembled WGS sequence"/>
</dbReference>
<dbReference type="PANTHER" id="PTHR13102:SF0">
    <property type="entry name" value="NUCLEOLAR PROTEIN 9"/>
    <property type="match status" value="1"/>
</dbReference>
<dbReference type="STRING" id="29172.A0A0D8XJT3"/>
<reference evidence="3 4" key="1">
    <citation type="submission" date="2013-11" db="EMBL/GenBank/DDBJ databases">
        <title>Draft genome of the bovine lungworm Dictyocaulus viviparus.</title>
        <authorList>
            <person name="Mitreva M."/>
        </authorList>
    </citation>
    <scope>NUCLEOTIDE SEQUENCE [LARGE SCALE GENOMIC DNA]</scope>
    <source>
        <strain evidence="3 4">HannoverDv2000</strain>
    </source>
</reference>
<dbReference type="GO" id="GO:0000447">
    <property type="term" value="P:endonucleolytic cleavage in ITS1 to separate SSU-rRNA from 5.8S rRNA and LSU-rRNA from tricistronic rRNA transcript (SSU-rRNA, 5.8S rRNA, LSU-rRNA)"/>
    <property type="evidence" value="ECO:0007669"/>
    <property type="project" value="TreeGrafter"/>
</dbReference>
<dbReference type="OrthoDB" id="9987665at2759"/>
<dbReference type="GO" id="GO:0003723">
    <property type="term" value="F:RNA binding"/>
    <property type="evidence" value="ECO:0007669"/>
    <property type="project" value="InterPro"/>
</dbReference>
<organism evidence="3 4">
    <name type="scientific">Dictyocaulus viviparus</name>
    <name type="common">Bovine lungworm</name>
    <dbReference type="NCBI Taxonomy" id="29172"/>
    <lineage>
        <taxon>Eukaryota</taxon>
        <taxon>Metazoa</taxon>
        <taxon>Ecdysozoa</taxon>
        <taxon>Nematoda</taxon>
        <taxon>Chromadorea</taxon>
        <taxon>Rhabditida</taxon>
        <taxon>Rhabditina</taxon>
        <taxon>Rhabditomorpha</taxon>
        <taxon>Strongyloidea</taxon>
        <taxon>Metastrongylidae</taxon>
        <taxon>Dictyocaulus</taxon>
    </lineage>
</organism>
<dbReference type="InterPro" id="IPR016024">
    <property type="entry name" value="ARM-type_fold"/>
</dbReference>
<dbReference type="SMART" id="SM00025">
    <property type="entry name" value="Pumilio"/>
    <property type="match status" value="4"/>
</dbReference>
<dbReference type="GO" id="GO:0000056">
    <property type="term" value="P:ribosomal small subunit export from nucleus"/>
    <property type="evidence" value="ECO:0007669"/>
    <property type="project" value="TreeGrafter"/>
</dbReference>
<dbReference type="GO" id="GO:0005730">
    <property type="term" value="C:nucleolus"/>
    <property type="evidence" value="ECO:0007669"/>
    <property type="project" value="TreeGrafter"/>
</dbReference>
<evidence type="ECO:0000313" key="3">
    <source>
        <dbReference type="EMBL" id="KJH44845.1"/>
    </source>
</evidence>
<proteinExistence type="predicted"/>
<protein>
    <submittedName>
        <fullName evidence="3">RNA binding repeat protein, Pumilio-family</fullName>
    </submittedName>
</protein>
<sequence>MTRKRKIESFACGNEVEYKSNRLSGYGYQSIPSEAPSISMNAVENGHRRSFPRKNNSNYGSGICNGKTGGLGYNLQEKRRSENEEKETFPMELVSYLKNIENMKLSEGHLDNIVLDKCIEECSGEEEKLVSFKDSCIVVENVFGSSQHGAELFLTRLSRLKNKRLIDLMFLGNASRTIETLFYALYPIKEHQQVELVQKFSDLLCDNWNDAVGCQYSAFLIRCFARLTCGLPKKRDKKETLTELKSNQRVHFENENIKIGLSQVFDRIASLALESITKPCLENVHLSFVVQDVIEVDKLAESKKSEASVERTLKSSSGNDVRQLWRGKNCSRVWEKLLVSCCEKTLQLIWTSVVADHVSELAADPSANFPLQKFIANVKSVELATSVCHEATPLLENFLSHDRWGVAVALLQCASKHEMLQQPLLKGLRKFFKAHTIQNKSRFFMNIITLNRYNGENFDVNDFQLQGSLILEVLLSFHKIKTLTACLEKLPVAHIVEMAKNRYGSHVIQAALKSNSLDVHVKEKLITAFEDDWKSLISDTYGSHVFESIWDCSLYNVKRRQDLMKKLLPIHSDSKFWKFAMLRCDMYLFRKDRKAWVEKMKKSIQDSSNH</sequence>
<dbReference type="InterPro" id="IPR011989">
    <property type="entry name" value="ARM-like"/>
</dbReference>
<dbReference type="PANTHER" id="PTHR13102">
    <property type="entry name" value="NUCLEOLAR PROTEIN 9"/>
    <property type="match status" value="1"/>
</dbReference>
<evidence type="ECO:0000313" key="4">
    <source>
        <dbReference type="Proteomes" id="UP000053766"/>
    </source>
</evidence>
<dbReference type="EMBL" id="KN716444">
    <property type="protein sequence ID" value="KJH44845.1"/>
    <property type="molecule type" value="Genomic_DNA"/>
</dbReference>
<evidence type="ECO:0000256" key="1">
    <source>
        <dbReference type="ARBA" id="ARBA00022737"/>
    </source>
</evidence>
<gene>
    <name evidence="3" type="ORF">DICVIV_09128</name>
</gene>
<dbReference type="GO" id="GO:0030688">
    <property type="term" value="C:preribosome, small subunit precursor"/>
    <property type="evidence" value="ECO:0007669"/>
    <property type="project" value="TreeGrafter"/>
</dbReference>
<dbReference type="GO" id="GO:0030686">
    <property type="term" value="C:90S preribosome"/>
    <property type="evidence" value="ECO:0007669"/>
    <property type="project" value="TreeGrafter"/>
</dbReference>
<accession>A0A0D8XJT3</accession>
<evidence type="ECO:0000256" key="2">
    <source>
        <dbReference type="PROSITE-ProRule" id="PRU00317"/>
    </source>
</evidence>
<dbReference type="AlphaFoldDB" id="A0A0D8XJT3"/>
<keyword evidence="4" id="KW-1185">Reference proteome</keyword>
<dbReference type="Gene3D" id="1.25.10.10">
    <property type="entry name" value="Leucine-rich Repeat Variant"/>
    <property type="match status" value="2"/>
</dbReference>
<feature type="repeat" description="Pumilio" evidence="2">
    <location>
        <begin position="489"/>
        <end position="527"/>
    </location>
</feature>
<name>A0A0D8XJT3_DICVI</name>
<dbReference type="GO" id="GO:0000480">
    <property type="term" value="P:endonucleolytic cleavage in 5'-ETS of tricistronic rRNA transcript (SSU-rRNA, 5.8S rRNA, LSU-rRNA)"/>
    <property type="evidence" value="ECO:0007669"/>
    <property type="project" value="TreeGrafter"/>
</dbReference>
<keyword evidence="1" id="KW-0677">Repeat</keyword>
<dbReference type="SUPFAM" id="SSF48371">
    <property type="entry name" value="ARM repeat"/>
    <property type="match status" value="1"/>
</dbReference>
<dbReference type="PROSITE" id="PS50302">
    <property type="entry name" value="PUM"/>
    <property type="match status" value="1"/>
</dbReference>
<dbReference type="GO" id="GO:0000472">
    <property type="term" value="P:endonucleolytic cleavage to generate mature 5'-end of SSU-rRNA from (SSU-rRNA, 5.8S rRNA, LSU-rRNA)"/>
    <property type="evidence" value="ECO:0007669"/>
    <property type="project" value="TreeGrafter"/>
</dbReference>
<reference evidence="4" key="2">
    <citation type="journal article" date="2016" name="Sci. Rep.">
        <title>Dictyocaulus viviparus genome, variome and transcriptome elucidate lungworm biology and support future intervention.</title>
        <authorList>
            <person name="McNulty S.N."/>
            <person name="Strube C."/>
            <person name="Rosa B.A."/>
            <person name="Martin J.C."/>
            <person name="Tyagi R."/>
            <person name="Choi Y.J."/>
            <person name="Wang Q."/>
            <person name="Hallsworth Pepin K."/>
            <person name="Zhang X."/>
            <person name="Ozersky P."/>
            <person name="Wilson R.K."/>
            <person name="Sternberg P.W."/>
            <person name="Gasser R.B."/>
            <person name="Mitreva M."/>
        </authorList>
    </citation>
    <scope>NUCLEOTIDE SEQUENCE [LARGE SCALE GENOMIC DNA]</scope>
    <source>
        <strain evidence="4">HannoverDv2000</strain>
    </source>
</reference>